<feature type="transmembrane region" description="Helical" evidence="8">
    <location>
        <begin position="284"/>
        <end position="304"/>
    </location>
</feature>
<feature type="compositionally biased region" description="Polar residues" evidence="7">
    <location>
        <begin position="1153"/>
        <end position="1164"/>
    </location>
</feature>
<evidence type="ECO:0000256" key="7">
    <source>
        <dbReference type="SAM" id="MobiDB-lite"/>
    </source>
</evidence>
<feature type="transmembrane region" description="Helical" evidence="8">
    <location>
        <begin position="590"/>
        <end position="608"/>
    </location>
</feature>
<feature type="compositionally biased region" description="Polar residues" evidence="7">
    <location>
        <begin position="790"/>
        <end position="805"/>
    </location>
</feature>
<feature type="transmembrane region" description="Helical" evidence="8">
    <location>
        <begin position="614"/>
        <end position="635"/>
    </location>
</feature>
<reference evidence="11 12" key="1">
    <citation type="submission" date="2017-03" db="EMBL/GenBank/DDBJ databases">
        <title>Widespread Adenine N6-methylation of Active Genes in Fungi.</title>
        <authorList>
            <consortium name="DOE Joint Genome Institute"/>
            <person name="Mondo S.J."/>
            <person name="Dannebaum R.O."/>
            <person name="Kuo R.C."/>
            <person name="Louie K.B."/>
            <person name="Bewick A.J."/>
            <person name="Labutti K."/>
            <person name="Haridas S."/>
            <person name="Kuo A."/>
            <person name="Salamov A."/>
            <person name="Ahrendt S.R."/>
            <person name="Lau R."/>
            <person name="Bowen B.P."/>
            <person name="Lipzen A."/>
            <person name="Sullivan W."/>
            <person name="Andreopoulos W.B."/>
            <person name="Clum A."/>
            <person name="Lindquist E."/>
            <person name="Daum C."/>
            <person name="Northen T.R."/>
            <person name="Ramamoorthy G."/>
            <person name="Schmitz R.J."/>
            <person name="Gryganskyi A."/>
            <person name="Culley D."/>
            <person name="Magnuson J."/>
            <person name="James T.Y."/>
            <person name="O'Malley M.A."/>
            <person name="Stajich J.E."/>
            <person name="Spatafora J.W."/>
            <person name="Visel A."/>
            <person name="Grigoriev I.V."/>
        </authorList>
    </citation>
    <scope>NUCLEOTIDE SEQUENCE [LARGE SCALE GENOMIC DNA]</scope>
    <source>
        <strain evidence="11 12">NRRL Y-17943</strain>
    </source>
</reference>
<dbReference type="InterPro" id="IPR032800">
    <property type="entry name" value="TRP_N"/>
</dbReference>
<feature type="transmembrane region" description="Helical" evidence="8">
    <location>
        <begin position="508"/>
        <end position="528"/>
    </location>
</feature>
<feature type="transmembrane region" description="Helical" evidence="8">
    <location>
        <begin position="647"/>
        <end position="665"/>
    </location>
</feature>
<feature type="compositionally biased region" description="Pro residues" evidence="7">
    <location>
        <begin position="844"/>
        <end position="854"/>
    </location>
</feature>
<evidence type="ECO:0000256" key="2">
    <source>
        <dbReference type="ARBA" id="ARBA00010642"/>
    </source>
</evidence>
<proteinExistence type="inferred from homology"/>
<keyword evidence="5 8" id="KW-1133">Transmembrane helix</keyword>
<feature type="region of interest" description="Disordered" evidence="7">
    <location>
        <begin position="430"/>
        <end position="451"/>
    </location>
</feature>
<sequence length="1313" mass="142336">MKQLSSALGLFILLISASSILANPLSVQFSSCLDEFPSDLSQDALMNITNVYANLVPKDVAKFLGLIGGGQQEVLRIDMIGSTGTVIEGYNNETGKLATLFHDTEAAHLSVWRSASWLCESLLPPDLTRPYGEANETYCPLPAGDFALNISVPLFHNYALTTLRTRVRIVDTNTEANTLACYDLEVTPWTQGSWYYSLIRWFPICIAIGIWIVTWLARFAAGWVVGSGVTEYEVKEGGHGAAAAAKRDARMRKWGTMVVSGLSGERFSVSGGLLRFATPGLRDVVQYIQFMTVLGMIAVAWPAYAYPILAQGAWVDLIGNVTVISGLSDKHVSGYATTYTPPSEFARMISNVTLPIYLDPLAFNPLLDLHDSAAGLASFATTIGLRDTDLFPTCMIIFLIITAAIVLISMALWSLHAMLEFMSPSRPPSSRPGYGKRLSSLGSSPRASLGGKEAFEPRTIAGLDIDGMPINVSRTQLVGPSRTRKVWLRFRPKGEAGAFHAAAMYGNLLRLIMMFHLPITAFSIYQLSSSQASIVSRVLAALTFVFISILIPTFIMWKIFRTASGKLYDATRTLLSLGTMYNVFIEGKQMFRVYPLLVSLIEGIAIGAGQKSGLAQAVIFIVAELVLLILASFFYPWGEGASMGAPNAFMGIIRVISVLLTMLISPSFGMPTAVTDWLTYVILLLQAIVMAYFFFMLITKIVEGLIRLFGGVHFDESTSPLDGGLFAAIMDLDCFNGGRGGKAAARRRRKKGSEQLQKNVTAAGSLTTQRMLDRNSQGIPRQDSEGALSYLTSNPSFGDPSQATQGYFPVHQPPLGPPPRPDYERHYEDDTPNEPIMNAWRPPIVSPPTSPPTNSPSGPSFSVVRGGRADFANPYSVIDTGRGPQAGPSSRPASAIPTPSQSPMPLLPPNQGRGLRPNNQGLMPPRLDTIPKRRSLNDLKEDSSPSSEYPDSQKKQTMAKRLSSGPKAWFGKQPEPESPSESEDEGVGPQGRLPRPFEAVPSPLGQKRGWRAALGLTRRTDDTSERARDENRVRKDALAAQSGSLFAGVEAPKTSFAVKRKDNAPKVARYSSWRESPQRFSLATTGEKSSSGSIPKVSIDVPSSDLRGASTSTTTTTTTTNERSFRVKRMGQSRPEAMESYTALPVLEAAGSRRNSTIDPTSEPTLARGAAPDTAPPRRTSQGAAGLWGDLEEFGGSRVDPNQAAKPQRASASTSLPVTRSRPVVASTEREKTFKVRRSQQYTPPAIPPPESTQPTSSFVVKRSTYEPRRSGENLGSFDFERGEPSGSSLDLLGQGQGSSRTSLGGDGIQRPM</sequence>
<feature type="transmembrane region" description="Helical" evidence="8">
    <location>
        <begin position="677"/>
        <end position="698"/>
    </location>
</feature>
<feature type="compositionally biased region" description="Polar residues" evidence="7">
    <location>
        <begin position="1073"/>
        <end position="1093"/>
    </location>
</feature>
<evidence type="ECO:0000313" key="12">
    <source>
        <dbReference type="Proteomes" id="UP000193218"/>
    </source>
</evidence>
<accession>A0A1Y1UFK3</accession>
<dbReference type="GO" id="GO:0016020">
    <property type="term" value="C:membrane"/>
    <property type="evidence" value="ECO:0007669"/>
    <property type="project" value="UniProtKB-SubCell"/>
</dbReference>
<comment type="subcellular location">
    <subcellularLocation>
        <location evidence="1">Membrane</location>
        <topology evidence="1">Multi-pass membrane protein</topology>
    </subcellularLocation>
</comment>
<evidence type="ECO:0000256" key="3">
    <source>
        <dbReference type="ARBA" id="ARBA00022692"/>
    </source>
</evidence>
<evidence type="ECO:0000256" key="4">
    <source>
        <dbReference type="ARBA" id="ARBA00022729"/>
    </source>
</evidence>
<dbReference type="GO" id="GO:0055085">
    <property type="term" value="P:transmembrane transport"/>
    <property type="evidence" value="ECO:0007669"/>
    <property type="project" value="TreeGrafter"/>
</dbReference>
<feature type="compositionally biased region" description="Low complexity" evidence="7">
    <location>
        <begin position="1286"/>
        <end position="1300"/>
    </location>
</feature>
<keyword evidence="12" id="KW-1185">Reference proteome</keyword>
<feature type="compositionally biased region" description="Polar residues" evidence="7">
    <location>
        <begin position="887"/>
        <end position="899"/>
    </location>
</feature>
<organism evidence="11 12">
    <name type="scientific">Kockovaella imperatae</name>
    <dbReference type="NCBI Taxonomy" id="4999"/>
    <lineage>
        <taxon>Eukaryota</taxon>
        <taxon>Fungi</taxon>
        <taxon>Dikarya</taxon>
        <taxon>Basidiomycota</taxon>
        <taxon>Agaricomycotina</taxon>
        <taxon>Tremellomycetes</taxon>
        <taxon>Tremellales</taxon>
        <taxon>Cuniculitremaceae</taxon>
        <taxon>Kockovaella</taxon>
    </lineage>
</organism>
<feature type="transmembrane region" description="Helical" evidence="8">
    <location>
        <begin position="534"/>
        <end position="557"/>
    </location>
</feature>
<keyword evidence="4 9" id="KW-0732">Signal</keyword>
<feature type="transmembrane region" description="Helical" evidence="8">
    <location>
        <begin position="194"/>
        <end position="217"/>
    </location>
</feature>
<dbReference type="STRING" id="4999.A0A1Y1UFK3"/>
<comment type="similarity">
    <text evidence="2">Belongs to the transient receptor potential (TRP) ion channel family.</text>
</comment>
<dbReference type="InterPro" id="IPR040241">
    <property type="entry name" value="TRP_Flc/Pkd2-like"/>
</dbReference>
<dbReference type="GeneID" id="33557787"/>
<dbReference type="InterPro" id="IPR010308">
    <property type="entry name" value="TRP_C"/>
</dbReference>
<evidence type="ECO:0000256" key="6">
    <source>
        <dbReference type="ARBA" id="ARBA00023136"/>
    </source>
</evidence>
<feature type="chain" id="PRO_5012982699" description="ML-like domain-containing protein" evidence="9">
    <location>
        <begin position="23"/>
        <end position="1313"/>
    </location>
</feature>
<feature type="compositionally biased region" description="Pro residues" evidence="7">
    <location>
        <begin position="811"/>
        <end position="820"/>
    </location>
</feature>
<evidence type="ECO:0000256" key="1">
    <source>
        <dbReference type="ARBA" id="ARBA00004141"/>
    </source>
</evidence>
<dbReference type="InParanoid" id="A0A1Y1UFK3"/>
<evidence type="ECO:0000313" key="11">
    <source>
        <dbReference type="EMBL" id="ORX36808.1"/>
    </source>
</evidence>
<feature type="domain" description="ML-like" evidence="10">
    <location>
        <begin position="22"/>
        <end position="193"/>
    </location>
</feature>
<keyword evidence="3 8" id="KW-0812">Transmembrane</keyword>
<name>A0A1Y1UFK3_9TREE</name>
<dbReference type="EMBL" id="NBSH01000007">
    <property type="protein sequence ID" value="ORX36808.1"/>
    <property type="molecule type" value="Genomic_DNA"/>
</dbReference>
<protein>
    <recommendedName>
        <fullName evidence="10">ML-like domain-containing protein</fullName>
    </recommendedName>
</protein>
<keyword evidence="6 8" id="KW-0472">Membrane</keyword>
<comment type="caution">
    <text evidence="11">The sequence shown here is derived from an EMBL/GenBank/DDBJ whole genome shotgun (WGS) entry which is preliminary data.</text>
</comment>
<dbReference type="PANTHER" id="PTHR31145:SF6">
    <property type="entry name" value="INTEGRAL MEMBRANE PROTEIN (AFU_ORTHOLOGUE AFUA_7G01610)"/>
    <property type="match status" value="1"/>
</dbReference>
<feature type="region of interest" description="Disordered" evidence="7">
    <location>
        <begin position="1062"/>
        <end position="1313"/>
    </location>
</feature>
<feature type="compositionally biased region" description="Low complexity" evidence="7">
    <location>
        <begin position="1110"/>
        <end position="1120"/>
    </location>
</feature>
<dbReference type="OrthoDB" id="5312224at2759"/>
<evidence type="ECO:0000256" key="8">
    <source>
        <dbReference type="SAM" id="Phobius"/>
    </source>
</evidence>
<feature type="region of interest" description="Disordered" evidence="7">
    <location>
        <begin position="767"/>
        <end position="1012"/>
    </location>
</feature>
<dbReference type="Proteomes" id="UP000193218">
    <property type="component" value="Unassembled WGS sequence"/>
</dbReference>
<dbReference type="SMART" id="SM01320">
    <property type="entry name" value="TRP_N"/>
    <property type="match status" value="1"/>
</dbReference>
<dbReference type="Pfam" id="PF06011">
    <property type="entry name" value="TRP"/>
    <property type="match status" value="1"/>
</dbReference>
<feature type="compositionally biased region" description="Basic and acidic residues" evidence="7">
    <location>
        <begin position="929"/>
        <end position="943"/>
    </location>
</feature>
<feature type="compositionally biased region" description="Polar residues" evidence="7">
    <location>
        <begin position="767"/>
        <end position="779"/>
    </location>
</feature>
<feature type="transmembrane region" description="Helical" evidence="8">
    <location>
        <begin position="390"/>
        <end position="413"/>
    </location>
</feature>
<dbReference type="PANTHER" id="PTHR31145">
    <property type="entry name" value="INTEGRAL MEMBRANE PROTEIN (AFU_ORTHOLOGUE AFUA_7G01610)"/>
    <property type="match status" value="1"/>
</dbReference>
<evidence type="ECO:0000259" key="10">
    <source>
        <dbReference type="SMART" id="SM01320"/>
    </source>
</evidence>
<evidence type="ECO:0000256" key="5">
    <source>
        <dbReference type="ARBA" id="ARBA00022989"/>
    </source>
</evidence>
<dbReference type="RefSeq" id="XP_021870877.1">
    <property type="nucleotide sequence ID" value="XM_022015978.1"/>
</dbReference>
<evidence type="ECO:0000256" key="9">
    <source>
        <dbReference type="SAM" id="SignalP"/>
    </source>
</evidence>
<gene>
    <name evidence="11" type="ORF">BD324DRAFT_627222</name>
</gene>
<feature type="signal peptide" evidence="9">
    <location>
        <begin position="1"/>
        <end position="22"/>
    </location>
</feature>